<protein>
    <submittedName>
        <fullName evidence="6">Putative membrane protein YphA (DoxX/SURF4 family)</fullName>
    </submittedName>
</protein>
<dbReference type="GO" id="GO:0016020">
    <property type="term" value="C:membrane"/>
    <property type="evidence" value="ECO:0007669"/>
    <property type="project" value="UniProtKB-SubCell"/>
</dbReference>
<name>A0A7W0CSC1_9ACTN</name>
<organism evidence="6 7">
    <name type="scientific">Nonomuraea soli</name>
    <dbReference type="NCBI Taxonomy" id="1032476"/>
    <lineage>
        <taxon>Bacteria</taxon>
        <taxon>Bacillati</taxon>
        <taxon>Actinomycetota</taxon>
        <taxon>Actinomycetes</taxon>
        <taxon>Streptosporangiales</taxon>
        <taxon>Streptosporangiaceae</taxon>
        <taxon>Nonomuraea</taxon>
    </lineage>
</organism>
<proteinExistence type="predicted"/>
<keyword evidence="7" id="KW-1185">Reference proteome</keyword>
<evidence type="ECO:0000256" key="2">
    <source>
        <dbReference type="ARBA" id="ARBA00022692"/>
    </source>
</evidence>
<dbReference type="RefSeq" id="WP_181614971.1">
    <property type="nucleotide sequence ID" value="NZ_BAABAM010000007.1"/>
</dbReference>
<evidence type="ECO:0000256" key="1">
    <source>
        <dbReference type="ARBA" id="ARBA00004141"/>
    </source>
</evidence>
<dbReference type="Proteomes" id="UP000530928">
    <property type="component" value="Unassembled WGS sequence"/>
</dbReference>
<gene>
    <name evidence="6" type="ORF">HNR30_007661</name>
</gene>
<keyword evidence="3 5" id="KW-1133">Transmembrane helix</keyword>
<keyword evidence="4 5" id="KW-0472">Membrane</keyword>
<dbReference type="InterPro" id="IPR032808">
    <property type="entry name" value="DoxX"/>
</dbReference>
<feature type="transmembrane region" description="Helical" evidence="5">
    <location>
        <begin position="46"/>
        <end position="65"/>
    </location>
</feature>
<feature type="transmembrane region" description="Helical" evidence="5">
    <location>
        <begin position="71"/>
        <end position="90"/>
    </location>
</feature>
<evidence type="ECO:0000256" key="3">
    <source>
        <dbReference type="ARBA" id="ARBA00022989"/>
    </source>
</evidence>
<evidence type="ECO:0000256" key="4">
    <source>
        <dbReference type="ARBA" id="ARBA00023136"/>
    </source>
</evidence>
<dbReference type="Pfam" id="PF13564">
    <property type="entry name" value="DoxX_2"/>
    <property type="match status" value="1"/>
</dbReference>
<reference evidence="6 7" key="1">
    <citation type="submission" date="2020-07" db="EMBL/GenBank/DDBJ databases">
        <title>Genomic Encyclopedia of Type Strains, Phase IV (KMG-IV): sequencing the most valuable type-strain genomes for metagenomic binning, comparative biology and taxonomic classification.</title>
        <authorList>
            <person name="Goeker M."/>
        </authorList>
    </citation>
    <scope>NUCLEOTIDE SEQUENCE [LARGE SCALE GENOMIC DNA]</scope>
    <source>
        <strain evidence="6 7">DSM 45533</strain>
    </source>
</reference>
<comment type="subcellular location">
    <subcellularLocation>
        <location evidence="1">Membrane</location>
        <topology evidence="1">Multi-pass membrane protein</topology>
    </subcellularLocation>
</comment>
<comment type="caution">
    <text evidence="6">The sequence shown here is derived from an EMBL/GenBank/DDBJ whole genome shotgun (WGS) entry which is preliminary data.</text>
</comment>
<keyword evidence="2 5" id="KW-0812">Transmembrane</keyword>
<sequence>MDIFLWILQILLAAAFLGSAVVKNTVPKENLKARMPYVEDFSQGQIRAIGLIEGVAAIGLILPWATGIAPILTPLAAVGLVITMAVAAVVHRRRGESIAFNLVLAALALIVAIGRF</sequence>
<feature type="transmembrane region" description="Helical" evidence="5">
    <location>
        <begin position="6"/>
        <end position="26"/>
    </location>
</feature>
<feature type="transmembrane region" description="Helical" evidence="5">
    <location>
        <begin position="97"/>
        <end position="114"/>
    </location>
</feature>
<evidence type="ECO:0000313" key="6">
    <source>
        <dbReference type="EMBL" id="MBA2896270.1"/>
    </source>
</evidence>
<evidence type="ECO:0000256" key="5">
    <source>
        <dbReference type="SAM" id="Phobius"/>
    </source>
</evidence>
<dbReference type="AlphaFoldDB" id="A0A7W0CSC1"/>
<evidence type="ECO:0000313" key="7">
    <source>
        <dbReference type="Proteomes" id="UP000530928"/>
    </source>
</evidence>
<accession>A0A7W0CSC1</accession>
<dbReference type="EMBL" id="JACDUR010000008">
    <property type="protein sequence ID" value="MBA2896270.1"/>
    <property type="molecule type" value="Genomic_DNA"/>
</dbReference>